<keyword evidence="2" id="KW-1185">Reference proteome</keyword>
<name>A0ACC0ZGK2_9ROSI</name>
<sequence length="230" mass="25877">MSNCSSQLWDGILSSLTVVDNSELKEIFGDNDVIDEKEIQLPQLEYIILEDLPRLTNFCHVDYHFIFLAPPFEFLGVQRCPKVSTRFSWDEDNKSVHAEAKAPKIGSAEDDSHEEKAPEIGSEDESQEEQAPEMGSEDATQEEQAPEIGSEDESHEETVKLINLVDLISTSTATINSTLYCTSSVLLFCCYNLFNIYYFVLLLLQILYYASSATVVTCSLPSLITCPFKY</sequence>
<reference evidence="2" key="1">
    <citation type="journal article" date="2023" name="G3 (Bethesda)">
        <title>Genome assembly and association tests identify interacting loci associated with vigor, precocity, and sex in interspecific pistachio rootstocks.</title>
        <authorList>
            <person name="Palmer W."/>
            <person name="Jacygrad E."/>
            <person name="Sagayaradj S."/>
            <person name="Cavanaugh K."/>
            <person name="Han R."/>
            <person name="Bertier L."/>
            <person name="Beede B."/>
            <person name="Kafkas S."/>
            <person name="Golino D."/>
            <person name="Preece J."/>
            <person name="Michelmore R."/>
        </authorList>
    </citation>
    <scope>NUCLEOTIDE SEQUENCE [LARGE SCALE GENOMIC DNA]</scope>
</reference>
<proteinExistence type="predicted"/>
<organism evidence="1 2">
    <name type="scientific">Pistacia integerrima</name>
    <dbReference type="NCBI Taxonomy" id="434235"/>
    <lineage>
        <taxon>Eukaryota</taxon>
        <taxon>Viridiplantae</taxon>
        <taxon>Streptophyta</taxon>
        <taxon>Embryophyta</taxon>
        <taxon>Tracheophyta</taxon>
        <taxon>Spermatophyta</taxon>
        <taxon>Magnoliopsida</taxon>
        <taxon>eudicotyledons</taxon>
        <taxon>Gunneridae</taxon>
        <taxon>Pentapetalae</taxon>
        <taxon>rosids</taxon>
        <taxon>malvids</taxon>
        <taxon>Sapindales</taxon>
        <taxon>Anacardiaceae</taxon>
        <taxon>Pistacia</taxon>
    </lineage>
</organism>
<dbReference type="Proteomes" id="UP001163603">
    <property type="component" value="Chromosome 2"/>
</dbReference>
<evidence type="ECO:0000313" key="2">
    <source>
        <dbReference type="Proteomes" id="UP001163603"/>
    </source>
</evidence>
<gene>
    <name evidence="1" type="ORF">Pint_16618</name>
</gene>
<protein>
    <submittedName>
        <fullName evidence="1">Uncharacterized protein</fullName>
    </submittedName>
</protein>
<evidence type="ECO:0000313" key="1">
    <source>
        <dbReference type="EMBL" id="KAJ0049359.1"/>
    </source>
</evidence>
<comment type="caution">
    <text evidence="1">The sequence shown here is derived from an EMBL/GenBank/DDBJ whole genome shotgun (WGS) entry which is preliminary data.</text>
</comment>
<accession>A0ACC0ZGK2</accession>
<dbReference type="EMBL" id="CM047737">
    <property type="protein sequence ID" value="KAJ0049359.1"/>
    <property type="molecule type" value="Genomic_DNA"/>
</dbReference>